<dbReference type="AlphaFoldDB" id="A0A9P5U2V3"/>
<keyword evidence="2" id="KW-1185">Reference proteome</keyword>
<organism evidence="1 2">
    <name type="scientific">Rhodocollybia butyracea</name>
    <dbReference type="NCBI Taxonomy" id="206335"/>
    <lineage>
        <taxon>Eukaryota</taxon>
        <taxon>Fungi</taxon>
        <taxon>Dikarya</taxon>
        <taxon>Basidiomycota</taxon>
        <taxon>Agaricomycotina</taxon>
        <taxon>Agaricomycetes</taxon>
        <taxon>Agaricomycetidae</taxon>
        <taxon>Agaricales</taxon>
        <taxon>Marasmiineae</taxon>
        <taxon>Omphalotaceae</taxon>
        <taxon>Rhodocollybia</taxon>
    </lineage>
</organism>
<proteinExistence type="predicted"/>
<comment type="caution">
    <text evidence="1">The sequence shown here is derived from an EMBL/GenBank/DDBJ whole genome shotgun (WGS) entry which is preliminary data.</text>
</comment>
<gene>
    <name evidence="1" type="ORF">BDP27DRAFT_1333675</name>
</gene>
<name>A0A9P5U2V3_9AGAR</name>
<reference evidence="1" key="1">
    <citation type="submission" date="2020-11" db="EMBL/GenBank/DDBJ databases">
        <authorList>
            <consortium name="DOE Joint Genome Institute"/>
            <person name="Ahrendt S."/>
            <person name="Riley R."/>
            <person name="Andreopoulos W."/>
            <person name="Labutti K."/>
            <person name="Pangilinan J."/>
            <person name="Ruiz-Duenas F.J."/>
            <person name="Barrasa J.M."/>
            <person name="Sanchez-Garcia M."/>
            <person name="Camarero S."/>
            <person name="Miyauchi S."/>
            <person name="Serrano A."/>
            <person name="Linde D."/>
            <person name="Babiker R."/>
            <person name="Drula E."/>
            <person name="Ayuso-Fernandez I."/>
            <person name="Pacheco R."/>
            <person name="Padilla G."/>
            <person name="Ferreira P."/>
            <person name="Barriuso J."/>
            <person name="Kellner H."/>
            <person name="Castanera R."/>
            <person name="Alfaro M."/>
            <person name="Ramirez L."/>
            <person name="Pisabarro A.G."/>
            <person name="Kuo A."/>
            <person name="Tritt A."/>
            <person name="Lipzen A."/>
            <person name="He G."/>
            <person name="Yan M."/>
            <person name="Ng V."/>
            <person name="Cullen D."/>
            <person name="Martin F."/>
            <person name="Rosso M.-N."/>
            <person name="Henrissat B."/>
            <person name="Hibbett D."/>
            <person name="Martinez A.T."/>
            <person name="Grigoriev I.V."/>
        </authorList>
    </citation>
    <scope>NUCLEOTIDE SEQUENCE</scope>
    <source>
        <strain evidence="1">AH 40177</strain>
    </source>
</reference>
<dbReference type="Proteomes" id="UP000772434">
    <property type="component" value="Unassembled WGS sequence"/>
</dbReference>
<accession>A0A9P5U2V3</accession>
<evidence type="ECO:0000313" key="1">
    <source>
        <dbReference type="EMBL" id="KAF9064306.1"/>
    </source>
</evidence>
<evidence type="ECO:0000313" key="2">
    <source>
        <dbReference type="Proteomes" id="UP000772434"/>
    </source>
</evidence>
<sequence length="68" mass="7434">MDHLPDSAALTLKNFVLSEYASRVSYVLSNTEPKFGQVRVRPTDGANTVGLTYIRVPARDASLNLISP</sequence>
<protein>
    <submittedName>
        <fullName evidence="1">Uncharacterized protein</fullName>
    </submittedName>
</protein>
<dbReference type="EMBL" id="JADNRY010000126">
    <property type="protein sequence ID" value="KAF9064306.1"/>
    <property type="molecule type" value="Genomic_DNA"/>
</dbReference>